<keyword evidence="1" id="KW-0812">Transmembrane</keyword>
<dbReference type="EMBL" id="JADGJH010001226">
    <property type="protein sequence ID" value="KAJ3116486.1"/>
    <property type="molecule type" value="Genomic_DNA"/>
</dbReference>
<dbReference type="Proteomes" id="UP001211907">
    <property type="component" value="Unassembled WGS sequence"/>
</dbReference>
<evidence type="ECO:0000256" key="1">
    <source>
        <dbReference type="SAM" id="Phobius"/>
    </source>
</evidence>
<evidence type="ECO:0000313" key="2">
    <source>
        <dbReference type="EMBL" id="KAJ3116486.1"/>
    </source>
</evidence>
<keyword evidence="3" id="KW-1185">Reference proteome</keyword>
<gene>
    <name evidence="2" type="ORF">HK100_001052</name>
</gene>
<sequence>MLSLASVSHLYPYNLIGEYMANSITGFSISTTGNSMEYAVTVTNVYALLHPQETIAMTITASTATVTAISLCSAGPDSLINLPFTTCIGGGTSSLTAVCRVLFCLAPVPTDLVGLPVTVTAAVALDGQVFLYNDSILFGTSSIVSATKTIASSPSSTKTATSSSSFAKTTQTTITNTTIPLAATSSPQSTSTAVPSTAALVGGIVGCAFALFALVFVWLTLRRRMRRVRPREEKTIARIEDSQVTSVSAGGAAGGGSDPVLYDSMSGTVTPQRSILSGGRDRSGGFQNDGVAFLVPQQQQQQQQSQQGQYGGYFGKGYFQPGVLPVSASIDRIAPVVPMPVHLVMIQSQQLQPQQLYPGYYDGFGQYHYYTAEELVAMQ</sequence>
<reference evidence="2" key="1">
    <citation type="submission" date="2020-05" db="EMBL/GenBank/DDBJ databases">
        <title>Phylogenomic resolution of chytrid fungi.</title>
        <authorList>
            <person name="Stajich J.E."/>
            <person name="Amses K."/>
            <person name="Simmons R."/>
            <person name="Seto K."/>
            <person name="Myers J."/>
            <person name="Bonds A."/>
            <person name="Quandt C.A."/>
            <person name="Barry K."/>
            <person name="Liu P."/>
            <person name="Grigoriev I."/>
            <person name="Longcore J.E."/>
            <person name="James T.Y."/>
        </authorList>
    </citation>
    <scope>NUCLEOTIDE SEQUENCE</scope>
    <source>
        <strain evidence="2">JEL0513</strain>
    </source>
</reference>
<feature type="transmembrane region" description="Helical" evidence="1">
    <location>
        <begin position="198"/>
        <end position="221"/>
    </location>
</feature>
<evidence type="ECO:0000313" key="3">
    <source>
        <dbReference type="Proteomes" id="UP001211907"/>
    </source>
</evidence>
<dbReference type="AlphaFoldDB" id="A0AAD5SXN3"/>
<accession>A0AAD5SXN3</accession>
<organism evidence="2 3">
    <name type="scientific">Physocladia obscura</name>
    <dbReference type="NCBI Taxonomy" id="109957"/>
    <lineage>
        <taxon>Eukaryota</taxon>
        <taxon>Fungi</taxon>
        <taxon>Fungi incertae sedis</taxon>
        <taxon>Chytridiomycota</taxon>
        <taxon>Chytridiomycota incertae sedis</taxon>
        <taxon>Chytridiomycetes</taxon>
        <taxon>Chytridiales</taxon>
        <taxon>Chytriomycetaceae</taxon>
        <taxon>Physocladia</taxon>
    </lineage>
</organism>
<proteinExistence type="predicted"/>
<protein>
    <recommendedName>
        <fullName evidence="4">Transmembrane protein</fullName>
    </recommendedName>
</protein>
<comment type="caution">
    <text evidence="2">The sequence shown here is derived from an EMBL/GenBank/DDBJ whole genome shotgun (WGS) entry which is preliminary data.</text>
</comment>
<name>A0AAD5SXN3_9FUNG</name>
<evidence type="ECO:0008006" key="4">
    <source>
        <dbReference type="Google" id="ProtNLM"/>
    </source>
</evidence>
<keyword evidence="1" id="KW-1133">Transmembrane helix</keyword>
<keyword evidence="1" id="KW-0472">Membrane</keyword>